<keyword evidence="6" id="KW-0902">Two-component regulatory system</keyword>
<keyword evidence="4" id="KW-0808">Transferase</keyword>
<dbReference type="SMART" id="SM00091">
    <property type="entry name" value="PAS"/>
    <property type="match status" value="2"/>
</dbReference>
<dbReference type="PANTHER" id="PTHR43304">
    <property type="entry name" value="PHYTOCHROME-LIKE PROTEIN CPH1"/>
    <property type="match status" value="1"/>
</dbReference>
<dbReference type="InterPro" id="IPR001610">
    <property type="entry name" value="PAC"/>
</dbReference>
<dbReference type="SMART" id="SM00387">
    <property type="entry name" value="HATPase_c"/>
    <property type="match status" value="1"/>
</dbReference>
<dbReference type="Proteomes" id="UP000271624">
    <property type="component" value="Unassembled WGS sequence"/>
</dbReference>
<dbReference type="Gene3D" id="3.30.565.10">
    <property type="entry name" value="Histidine kinase-like ATPase, C-terminal domain"/>
    <property type="match status" value="1"/>
</dbReference>
<dbReference type="PRINTS" id="PR00344">
    <property type="entry name" value="BCTRLSENSOR"/>
</dbReference>
<dbReference type="InterPro" id="IPR004358">
    <property type="entry name" value="Sig_transdc_His_kin-like_C"/>
</dbReference>
<dbReference type="CDD" id="cd19410">
    <property type="entry name" value="HK9-like_sensor"/>
    <property type="match status" value="1"/>
</dbReference>
<dbReference type="Gene3D" id="3.30.450.20">
    <property type="entry name" value="PAS domain"/>
    <property type="match status" value="2"/>
</dbReference>
<dbReference type="InterPro" id="IPR013655">
    <property type="entry name" value="PAS_fold_3"/>
</dbReference>
<evidence type="ECO:0000256" key="8">
    <source>
        <dbReference type="SAM" id="Phobius"/>
    </source>
</evidence>
<comment type="function">
    <text evidence="7">Photoreceptor which exists in two forms that are reversibly interconvertible by light: the R form that absorbs maximally in the red region of the spectrum and the FR form that absorbs maximally in the far-red region.</text>
</comment>
<dbReference type="SMART" id="SM00086">
    <property type="entry name" value="PAC"/>
    <property type="match status" value="2"/>
</dbReference>
<feature type="transmembrane region" description="Helical" evidence="8">
    <location>
        <begin position="194"/>
        <end position="215"/>
    </location>
</feature>
<evidence type="ECO:0000259" key="11">
    <source>
        <dbReference type="PROSITE" id="PS50113"/>
    </source>
</evidence>
<dbReference type="NCBIfam" id="TIGR00229">
    <property type="entry name" value="sensory_box"/>
    <property type="match status" value="2"/>
</dbReference>
<dbReference type="EC" id="2.7.13.3" evidence="2"/>
<dbReference type="InterPro" id="IPR007891">
    <property type="entry name" value="CHASE3"/>
</dbReference>
<dbReference type="RefSeq" id="WP_127082076.1">
    <property type="nucleotide sequence ID" value="NZ_RSCL01000008.1"/>
</dbReference>
<dbReference type="FunFam" id="1.10.287.130:FF:000070">
    <property type="entry name" value="Histidine kinase sensor protein"/>
    <property type="match status" value="1"/>
</dbReference>
<evidence type="ECO:0000256" key="4">
    <source>
        <dbReference type="ARBA" id="ARBA00022679"/>
    </source>
</evidence>
<keyword evidence="8" id="KW-0472">Membrane</keyword>
<dbReference type="InterPro" id="IPR052162">
    <property type="entry name" value="Sensor_kinase/Photoreceptor"/>
</dbReference>
<reference evidence="12" key="1">
    <citation type="submission" date="2018-12" db="EMBL/GenBank/DDBJ databases">
        <authorList>
            <person name="Will S."/>
            <person name="Neumann-Schaal M."/>
            <person name="Henke P."/>
        </authorList>
    </citation>
    <scope>NUCLEOTIDE SEQUENCE</scope>
    <source>
        <strain evidence="12">PCC 7102</strain>
    </source>
</reference>
<keyword evidence="8" id="KW-0812">Transmembrane</keyword>
<dbReference type="OrthoDB" id="9808408at2"/>
<organism evidence="12 13">
    <name type="scientific">Dulcicalothrix desertica PCC 7102</name>
    <dbReference type="NCBI Taxonomy" id="232991"/>
    <lineage>
        <taxon>Bacteria</taxon>
        <taxon>Bacillati</taxon>
        <taxon>Cyanobacteriota</taxon>
        <taxon>Cyanophyceae</taxon>
        <taxon>Nostocales</taxon>
        <taxon>Calotrichaceae</taxon>
        <taxon>Dulcicalothrix</taxon>
    </lineage>
</organism>
<keyword evidence="13" id="KW-1185">Reference proteome</keyword>
<dbReference type="SUPFAM" id="SSF55785">
    <property type="entry name" value="PYP-like sensor domain (PAS domain)"/>
    <property type="match status" value="2"/>
</dbReference>
<dbReference type="Pfam" id="PF02518">
    <property type="entry name" value="HATPase_c"/>
    <property type="match status" value="1"/>
</dbReference>
<dbReference type="SMART" id="SM00388">
    <property type="entry name" value="HisKA"/>
    <property type="match status" value="1"/>
</dbReference>
<feature type="domain" description="PAS" evidence="10">
    <location>
        <begin position="370"/>
        <end position="443"/>
    </location>
</feature>
<dbReference type="InterPro" id="IPR005467">
    <property type="entry name" value="His_kinase_dom"/>
</dbReference>
<dbReference type="SUPFAM" id="SSF55874">
    <property type="entry name" value="ATPase domain of HSP90 chaperone/DNA topoisomerase II/histidine kinase"/>
    <property type="match status" value="1"/>
</dbReference>
<evidence type="ECO:0000259" key="10">
    <source>
        <dbReference type="PROSITE" id="PS50112"/>
    </source>
</evidence>
<gene>
    <name evidence="12" type="ORF">DSM106972_036220</name>
</gene>
<dbReference type="InterPro" id="IPR035965">
    <property type="entry name" value="PAS-like_dom_sf"/>
</dbReference>
<reference evidence="12" key="2">
    <citation type="journal article" date="2019" name="Genome Biol. Evol.">
        <title>Day and night: Metabolic profiles and evolutionary relationships of six axenic non-marine cyanobacteria.</title>
        <authorList>
            <person name="Will S.E."/>
            <person name="Henke P."/>
            <person name="Boedeker C."/>
            <person name="Huang S."/>
            <person name="Brinkmann H."/>
            <person name="Rohde M."/>
            <person name="Jarek M."/>
            <person name="Friedl T."/>
            <person name="Seufert S."/>
            <person name="Schumacher M."/>
            <person name="Overmann J."/>
            <person name="Neumann-Schaal M."/>
            <person name="Petersen J."/>
        </authorList>
    </citation>
    <scope>NUCLEOTIDE SEQUENCE [LARGE SCALE GENOMIC DNA]</scope>
    <source>
        <strain evidence="12">PCC 7102</strain>
    </source>
</reference>
<dbReference type="AlphaFoldDB" id="A0A433VHR7"/>
<dbReference type="InterPro" id="IPR013656">
    <property type="entry name" value="PAS_4"/>
</dbReference>
<dbReference type="InterPro" id="IPR000014">
    <property type="entry name" value="PAS"/>
</dbReference>
<evidence type="ECO:0000256" key="5">
    <source>
        <dbReference type="ARBA" id="ARBA00022777"/>
    </source>
</evidence>
<protein>
    <recommendedName>
        <fullName evidence="2">histidine kinase</fullName>
        <ecNumber evidence="2">2.7.13.3</ecNumber>
    </recommendedName>
</protein>
<accession>A0A433VHR7</accession>
<name>A0A433VHR7_9CYAN</name>
<evidence type="ECO:0000256" key="6">
    <source>
        <dbReference type="ARBA" id="ARBA00023012"/>
    </source>
</evidence>
<keyword evidence="5 12" id="KW-0418">Kinase</keyword>
<evidence type="ECO:0000256" key="2">
    <source>
        <dbReference type="ARBA" id="ARBA00012438"/>
    </source>
</evidence>
<feature type="domain" description="PAC" evidence="11">
    <location>
        <begin position="318"/>
        <end position="369"/>
    </location>
</feature>
<dbReference type="Pfam" id="PF08448">
    <property type="entry name" value="PAS_4"/>
    <property type="match status" value="1"/>
</dbReference>
<sequence length="740" mass="84310">MKITPSPSSGMKLPLIRRQINLGLGLTLLLVIFNAALSYRNTLKVVQNERSVAHTHEVISTLEKTLSMLKDAETGQRGYLLVGDDRYLEPYKTAINTVNQQIAGLQQLTSDNPQQQQRIVDLKKSVDTKLTELEGTIDIQRTQGQQAALQLLRSNRGKLIMDKIRRQIASLQLEENKLLQLRNAESKASIDSTLLSSVITNSVNILGIGIIYYLFRRDRILRHQEQTKQNQLFSELQAERNRLETMMQQLPVGAAIADNEGKLILGNKQAEKILGHALVATESMDDYSEYQALHPDGRPYEAHEYPMVRALTTGECVVDEEFRYPQPDGSEKVVYISSTPVRESNKIVAAVATFYDVTQLKTTEAELRSSDEKFRQLAESIHEVFWIFDPRNGQLIYVSPAYERIWGRTIDSLQNNPMGWSEAIHPDDKQRHAELHRENIHRGTLNIEYRIIRPDGEVRWIQDRGFPIRNQEGEIYRVAGIAEDVTERKYKEAEIQLLNETLEQRVQERTLQLQEVNSEMEAFAYSISHDLRAPLRTMQGFAQALQEDYADQLDEIAQEYIQYITEGAVQMDALIADLLSYSRLTRVQIELQQVDLNSIVQEALKQLGASIKEKHALITIDTLPSVMAHRPTLMQVITNLISNAIKFVEPAIQPKVHIYARKQQNSVYLWVEDNGIGIAPEHQERIFRVFERLHGAESYPGTGIGLAIVRKAVERMGGKVGVESQVNSGSRFWIELIKRV</sequence>
<dbReference type="PANTHER" id="PTHR43304:SF1">
    <property type="entry name" value="PAC DOMAIN-CONTAINING PROTEIN"/>
    <property type="match status" value="1"/>
</dbReference>
<dbReference type="PROSITE" id="PS50113">
    <property type="entry name" value="PAC"/>
    <property type="match status" value="2"/>
</dbReference>
<dbReference type="InterPro" id="IPR036890">
    <property type="entry name" value="HATPase_C_sf"/>
</dbReference>
<dbReference type="PROSITE" id="PS50112">
    <property type="entry name" value="PAS"/>
    <property type="match status" value="1"/>
</dbReference>
<dbReference type="CDD" id="cd00082">
    <property type="entry name" value="HisKA"/>
    <property type="match status" value="1"/>
</dbReference>
<dbReference type="Pfam" id="PF00512">
    <property type="entry name" value="HisKA"/>
    <property type="match status" value="1"/>
</dbReference>
<evidence type="ECO:0000256" key="7">
    <source>
        <dbReference type="ARBA" id="ARBA00055745"/>
    </source>
</evidence>
<evidence type="ECO:0000256" key="1">
    <source>
        <dbReference type="ARBA" id="ARBA00000085"/>
    </source>
</evidence>
<dbReference type="InterPro" id="IPR000700">
    <property type="entry name" value="PAS-assoc_C"/>
</dbReference>
<dbReference type="Gene3D" id="1.10.287.130">
    <property type="match status" value="1"/>
</dbReference>
<dbReference type="InterPro" id="IPR036097">
    <property type="entry name" value="HisK_dim/P_sf"/>
</dbReference>
<evidence type="ECO:0000313" key="13">
    <source>
        <dbReference type="Proteomes" id="UP000271624"/>
    </source>
</evidence>
<evidence type="ECO:0000313" key="12">
    <source>
        <dbReference type="EMBL" id="RUT05615.1"/>
    </source>
</evidence>
<feature type="domain" description="Histidine kinase" evidence="9">
    <location>
        <begin position="526"/>
        <end position="740"/>
    </location>
</feature>
<dbReference type="Pfam" id="PF05227">
    <property type="entry name" value="CHASE3"/>
    <property type="match status" value="1"/>
</dbReference>
<dbReference type="InterPro" id="IPR003594">
    <property type="entry name" value="HATPase_dom"/>
</dbReference>
<evidence type="ECO:0000259" key="9">
    <source>
        <dbReference type="PROSITE" id="PS50109"/>
    </source>
</evidence>
<comment type="catalytic activity">
    <reaction evidence="1">
        <text>ATP + protein L-histidine = ADP + protein N-phospho-L-histidine.</text>
        <dbReference type="EC" id="2.7.13.3"/>
    </reaction>
</comment>
<keyword evidence="3" id="KW-0597">Phosphoprotein</keyword>
<feature type="domain" description="PAC" evidence="11">
    <location>
        <begin position="445"/>
        <end position="497"/>
    </location>
</feature>
<dbReference type="FunFam" id="3.30.565.10:FF:000006">
    <property type="entry name" value="Sensor histidine kinase WalK"/>
    <property type="match status" value="1"/>
</dbReference>
<dbReference type="EMBL" id="RSCL01000008">
    <property type="protein sequence ID" value="RUT05615.1"/>
    <property type="molecule type" value="Genomic_DNA"/>
</dbReference>
<dbReference type="InterPro" id="IPR003661">
    <property type="entry name" value="HisK_dim/P_dom"/>
</dbReference>
<dbReference type="CDD" id="cd00130">
    <property type="entry name" value="PAS"/>
    <property type="match status" value="1"/>
</dbReference>
<keyword evidence="8" id="KW-1133">Transmembrane helix</keyword>
<comment type="caution">
    <text evidence="12">The sequence shown here is derived from an EMBL/GenBank/DDBJ whole genome shotgun (WGS) entry which is preliminary data.</text>
</comment>
<dbReference type="Pfam" id="PF08447">
    <property type="entry name" value="PAS_3"/>
    <property type="match status" value="1"/>
</dbReference>
<evidence type="ECO:0000256" key="3">
    <source>
        <dbReference type="ARBA" id="ARBA00022553"/>
    </source>
</evidence>
<dbReference type="PROSITE" id="PS50109">
    <property type="entry name" value="HIS_KIN"/>
    <property type="match status" value="1"/>
</dbReference>
<dbReference type="GO" id="GO:0000155">
    <property type="term" value="F:phosphorelay sensor kinase activity"/>
    <property type="evidence" value="ECO:0007669"/>
    <property type="project" value="InterPro"/>
</dbReference>
<dbReference type="SUPFAM" id="SSF47384">
    <property type="entry name" value="Homodimeric domain of signal transducing histidine kinase"/>
    <property type="match status" value="1"/>
</dbReference>
<proteinExistence type="predicted"/>